<dbReference type="InterPro" id="IPR029479">
    <property type="entry name" value="Nitroreductase"/>
</dbReference>
<protein>
    <submittedName>
        <fullName evidence="4">Nitroreductase family protein</fullName>
    </submittedName>
</protein>
<keyword evidence="2" id="KW-0560">Oxidoreductase</keyword>
<dbReference type="AlphaFoldDB" id="A0A3P3U8R9"/>
<reference evidence="4 5" key="1">
    <citation type="submission" date="2018-11" db="EMBL/GenBank/DDBJ databases">
        <title>Genome sequencing of Paenibacillus sp. KCOM 3021 (= ChDC PVNT-B20).</title>
        <authorList>
            <person name="Kook J.-K."/>
            <person name="Park S.-N."/>
            <person name="Lim Y.K."/>
        </authorList>
    </citation>
    <scope>NUCLEOTIDE SEQUENCE [LARGE SCALE GENOMIC DNA]</scope>
    <source>
        <strain evidence="4 5">KCOM 3021</strain>
    </source>
</reference>
<accession>A0A3P3U8R9</accession>
<name>A0A3P3U8R9_9BACL</name>
<dbReference type="Pfam" id="PF00881">
    <property type="entry name" value="Nitroreductase"/>
    <property type="match status" value="1"/>
</dbReference>
<keyword evidence="5" id="KW-1185">Reference proteome</keyword>
<comment type="caution">
    <text evidence="4">The sequence shown here is derived from an EMBL/GenBank/DDBJ whole genome shotgun (WGS) entry which is preliminary data.</text>
</comment>
<gene>
    <name evidence="4" type="ORF">EHV15_25830</name>
</gene>
<evidence type="ECO:0000313" key="5">
    <source>
        <dbReference type="Proteomes" id="UP000267017"/>
    </source>
</evidence>
<proteinExistence type="inferred from homology"/>
<dbReference type="GO" id="GO:0016491">
    <property type="term" value="F:oxidoreductase activity"/>
    <property type="evidence" value="ECO:0007669"/>
    <property type="project" value="UniProtKB-KW"/>
</dbReference>
<sequence>MTSTVQADFFTVLRERHAVKHFDPAHKLSESEITFLLEMAGSAPSAWNLQPWKFLVIADPMLQEKLLPVAYGQRQVVKASAVIAVLGDLEAYRDAEMILSRDVAAGLMPEEVKANLIGQIEAAYLNNPQVPRDEAIRNASLAAMQLMLAAKAIGYDTCPMGGYDPAALIEAFNIPSRYIPVMLVAVGKAAQPARPSTRLPAEQTIVWDGF</sequence>
<dbReference type="RefSeq" id="WP_128633756.1">
    <property type="nucleotide sequence ID" value="NZ_RRCN01000001.1"/>
</dbReference>
<dbReference type="PANTHER" id="PTHR43673:SF3">
    <property type="entry name" value="NAD(P)H NITROREDUCTASE YODC-RELATED"/>
    <property type="match status" value="1"/>
</dbReference>
<dbReference type="OrthoDB" id="9782629at2"/>
<dbReference type="CDD" id="cd02137">
    <property type="entry name" value="MhqN-like"/>
    <property type="match status" value="1"/>
</dbReference>
<dbReference type="EMBL" id="RRCN01000001">
    <property type="protein sequence ID" value="RRJ65959.1"/>
    <property type="molecule type" value="Genomic_DNA"/>
</dbReference>
<comment type="similarity">
    <text evidence="1">Belongs to the nitroreductase family.</text>
</comment>
<organism evidence="4 5">
    <name type="scientific">Paenibacillus oralis</name>
    <dbReference type="NCBI Taxonomy" id="2490856"/>
    <lineage>
        <taxon>Bacteria</taxon>
        <taxon>Bacillati</taxon>
        <taxon>Bacillota</taxon>
        <taxon>Bacilli</taxon>
        <taxon>Bacillales</taxon>
        <taxon>Paenibacillaceae</taxon>
        <taxon>Paenibacillus</taxon>
    </lineage>
</organism>
<dbReference type="SUPFAM" id="SSF55469">
    <property type="entry name" value="FMN-dependent nitroreductase-like"/>
    <property type="match status" value="1"/>
</dbReference>
<evidence type="ECO:0000313" key="4">
    <source>
        <dbReference type="EMBL" id="RRJ65959.1"/>
    </source>
</evidence>
<dbReference type="PANTHER" id="PTHR43673">
    <property type="entry name" value="NAD(P)H NITROREDUCTASE YDGI-RELATED"/>
    <property type="match status" value="1"/>
</dbReference>
<dbReference type="Gene3D" id="3.40.109.10">
    <property type="entry name" value="NADH Oxidase"/>
    <property type="match status" value="1"/>
</dbReference>
<dbReference type="InterPro" id="IPR000415">
    <property type="entry name" value="Nitroreductase-like"/>
</dbReference>
<evidence type="ECO:0000256" key="1">
    <source>
        <dbReference type="ARBA" id="ARBA00007118"/>
    </source>
</evidence>
<dbReference type="Proteomes" id="UP000267017">
    <property type="component" value="Unassembled WGS sequence"/>
</dbReference>
<evidence type="ECO:0000256" key="2">
    <source>
        <dbReference type="ARBA" id="ARBA00023002"/>
    </source>
</evidence>
<evidence type="ECO:0000259" key="3">
    <source>
        <dbReference type="Pfam" id="PF00881"/>
    </source>
</evidence>
<feature type="domain" description="Nitroreductase" evidence="3">
    <location>
        <begin position="13"/>
        <end position="188"/>
    </location>
</feature>